<feature type="region of interest" description="Disordered" evidence="1">
    <location>
        <begin position="1"/>
        <end position="56"/>
    </location>
</feature>
<gene>
    <name evidence="2" type="ORF">JZ751_027319</name>
</gene>
<comment type="caution">
    <text evidence="2">The sequence shown here is derived from an EMBL/GenBank/DDBJ whole genome shotgun (WGS) entry which is preliminary data.</text>
</comment>
<dbReference type="AlphaFoldDB" id="A0A8T2NK02"/>
<keyword evidence="3" id="KW-1185">Reference proteome</keyword>
<proteinExistence type="predicted"/>
<feature type="non-terminal residue" evidence="2">
    <location>
        <position position="1"/>
    </location>
</feature>
<reference evidence="2" key="1">
    <citation type="thesis" date="2021" institute="BYU ScholarsArchive" country="Provo, UT, USA">
        <title>Applications of and Algorithms for Genome Assembly and Genomic Analyses with an Emphasis on Marine Teleosts.</title>
        <authorList>
            <person name="Pickett B.D."/>
        </authorList>
    </citation>
    <scope>NUCLEOTIDE SEQUENCE</scope>
    <source>
        <strain evidence="2">HI-2016</strain>
    </source>
</reference>
<evidence type="ECO:0000313" key="2">
    <source>
        <dbReference type="EMBL" id="KAG9337982.1"/>
    </source>
</evidence>
<evidence type="ECO:0000256" key="1">
    <source>
        <dbReference type="SAM" id="MobiDB-lite"/>
    </source>
</evidence>
<evidence type="ECO:0000313" key="3">
    <source>
        <dbReference type="Proteomes" id="UP000824540"/>
    </source>
</evidence>
<dbReference type="EMBL" id="JAFBMS010000077">
    <property type="protein sequence ID" value="KAG9337982.1"/>
    <property type="molecule type" value="Genomic_DNA"/>
</dbReference>
<accession>A0A8T2NK02</accession>
<sequence>MSLISSKGAVASSGGRGSWARAKTRDRSNDADPSVRLRDSVSIASGPIPAHEGASQ</sequence>
<dbReference type="Proteomes" id="UP000824540">
    <property type="component" value="Unassembled WGS sequence"/>
</dbReference>
<name>A0A8T2NK02_9TELE</name>
<feature type="compositionally biased region" description="Basic and acidic residues" evidence="1">
    <location>
        <begin position="23"/>
        <end position="39"/>
    </location>
</feature>
<protein>
    <submittedName>
        <fullName evidence="2">Uncharacterized protein</fullName>
    </submittedName>
</protein>
<organism evidence="2 3">
    <name type="scientific">Albula glossodonta</name>
    <name type="common">roundjaw bonefish</name>
    <dbReference type="NCBI Taxonomy" id="121402"/>
    <lineage>
        <taxon>Eukaryota</taxon>
        <taxon>Metazoa</taxon>
        <taxon>Chordata</taxon>
        <taxon>Craniata</taxon>
        <taxon>Vertebrata</taxon>
        <taxon>Euteleostomi</taxon>
        <taxon>Actinopterygii</taxon>
        <taxon>Neopterygii</taxon>
        <taxon>Teleostei</taxon>
        <taxon>Albuliformes</taxon>
        <taxon>Albulidae</taxon>
        <taxon>Albula</taxon>
    </lineage>
</organism>